<evidence type="ECO:0000313" key="2">
    <source>
        <dbReference type="Proteomes" id="UP000239434"/>
    </source>
</evidence>
<dbReference type="GO" id="GO:0016874">
    <property type="term" value="F:ligase activity"/>
    <property type="evidence" value="ECO:0007669"/>
    <property type="project" value="UniProtKB-KW"/>
</dbReference>
<dbReference type="Proteomes" id="UP000239434">
    <property type="component" value="Unassembled WGS sequence"/>
</dbReference>
<accession>A0A2S9IKR9</accession>
<dbReference type="AlphaFoldDB" id="A0A2S9IKR9"/>
<comment type="caution">
    <text evidence="1">The sequence shown here is derived from an EMBL/GenBank/DDBJ whole genome shotgun (WGS) entry which is preliminary data.</text>
</comment>
<sequence length="564" mass="64815">MTLSYLLMRLRPQVEQHATALPGPYPQFVLFFSISDGKKRAETATVTGADFARTWRQGIQRITRIAEAKKLKPRWLRVDWVESCEQTTWGKLQEHLQDTKRNYFRHGLSLDQAFEHAFLETELNGNAMLYGGGNIGHAVLNVNNFRRYAALRHNVTALDFPNGGQVYVFSARGAFAETGATEVHLLHGAGRDAGRRDIRELTTEHARDLIRNGSNYLASQVGEGGKFHYGWHPCFDRPIGSYNSLRHASTVYSMLEAWEVTREAQLKSAIDRALDYLVKSLISTVRYENKLLSFLVDQNSEIKLGGNAVCLLAMVKYSELTGTDKYLSILERLAEGILHMQDKNTGKFSHVLVYPSLAVKEEFRIIYYDGEAAFGLMRLYGLTEDPRWIAAVENAFAYFIQAKHWKAHDHWLAYCVNELTRYRPDEAYYQFGIQNFVDHLDFIIERITTFPTLLELMMAAQKMIARLDAESEHRHLIDDIDMEKFYRALHVRAHYLLNGHFWPELAMFFENPGKIAGSYFIRHHAFRVRIDDVEHYLSGFVAYLNYLESGADKKLLSLDRTCAA</sequence>
<proteinExistence type="predicted"/>
<organism evidence="1 2">
    <name type="scientific">Phyllobacterium phragmitis</name>
    <dbReference type="NCBI Taxonomy" id="2670329"/>
    <lineage>
        <taxon>Bacteria</taxon>
        <taxon>Pseudomonadati</taxon>
        <taxon>Pseudomonadota</taxon>
        <taxon>Alphaproteobacteria</taxon>
        <taxon>Hyphomicrobiales</taxon>
        <taxon>Phyllobacteriaceae</taxon>
        <taxon>Phyllobacterium</taxon>
    </lineage>
</organism>
<keyword evidence="1" id="KW-0436">Ligase</keyword>
<dbReference type="InterPro" id="IPR008928">
    <property type="entry name" value="6-hairpin_glycosidase_sf"/>
</dbReference>
<dbReference type="RefSeq" id="WP_105744737.1">
    <property type="nucleotide sequence ID" value="NZ_PVBR01000024.1"/>
</dbReference>
<dbReference type="SUPFAM" id="SSF48208">
    <property type="entry name" value="Six-hairpin glycosidases"/>
    <property type="match status" value="1"/>
</dbReference>
<keyword evidence="2" id="KW-1185">Reference proteome</keyword>
<protein>
    <submittedName>
        <fullName evidence="1">Mur ligase</fullName>
    </submittedName>
</protein>
<reference evidence="1 2" key="1">
    <citation type="submission" date="2018-02" db="EMBL/GenBank/DDBJ databases">
        <title>The draft genome of Phyllobacterium sp. 1N-3.</title>
        <authorList>
            <person name="Liu L."/>
            <person name="Li L."/>
            <person name="Zhang X."/>
            <person name="Wang T."/>
            <person name="Liang L."/>
        </authorList>
    </citation>
    <scope>NUCLEOTIDE SEQUENCE [LARGE SCALE GENOMIC DNA]</scope>
    <source>
        <strain evidence="1 2">1N-3</strain>
    </source>
</reference>
<dbReference type="EMBL" id="PVBR01000024">
    <property type="protein sequence ID" value="PRD41126.1"/>
    <property type="molecule type" value="Genomic_DNA"/>
</dbReference>
<gene>
    <name evidence="1" type="ORF">C5748_23045</name>
</gene>
<dbReference type="GO" id="GO:0005975">
    <property type="term" value="P:carbohydrate metabolic process"/>
    <property type="evidence" value="ECO:0007669"/>
    <property type="project" value="InterPro"/>
</dbReference>
<name>A0A2S9IKR9_9HYPH</name>
<evidence type="ECO:0000313" key="1">
    <source>
        <dbReference type="EMBL" id="PRD41126.1"/>
    </source>
</evidence>